<name>A0A9P4J9I2_9PEZI</name>
<protein>
    <recommendedName>
        <fullName evidence="4">Secreted protein</fullName>
    </recommendedName>
</protein>
<evidence type="ECO:0000313" key="3">
    <source>
        <dbReference type="Proteomes" id="UP000799439"/>
    </source>
</evidence>
<keyword evidence="3" id="KW-1185">Reference proteome</keyword>
<sequence>MFLVALWPCLFPCCLVVLILIYSHHDDCSSGIVASNAVVLLRAYTRLEDIPWTSSLSASAARAPLGRSHGRLLHHSLAVSPCLSP</sequence>
<dbReference type="EMBL" id="ML996082">
    <property type="protein sequence ID" value="KAF2155620.1"/>
    <property type="molecule type" value="Genomic_DNA"/>
</dbReference>
<evidence type="ECO:0008006" key="4">
    <source>
        <dbReference type="Google" id="ProtNLM"/>
    </source>
</evidence>
<reference evidence="2" key="1">
    <citation type="journal article" date="2020" name="Stud. Mycol.">
        <title>101 Dothideomycetes genomes: a test case for predicting lifestyles and emergence of pathogens.</title>
        <authorList>
            <person name="Haridas S."/>
            <person name="Albert R."/>
            <person name="Binder M."/>
            <person name="Bloem J."/>
            <person name="Labutti K."/>
            <person name="Salamov A."/>
            <person name="Andreopoulos B."/>
            <person name="Baker S."/>
            <person name="Barry K."/>
            <person name="Bills G."/>
            <person name="Bluhm B."/>
            <person name="Cannon C."/>
            <person name="Castanera R."/>
            <person name="Culley D."/>
            <person name="Daum C."/>
            <person name="Ezra D."/>
            <person name="Gonzalez J."/>
            <person name="Henrissat B."/>
            <person name="Kuo A."/>
            <person name="Liang C."/>
            <person name="Lipzen A."/>
            <person name="Lutzoni F."/>
            <person name="Magnuson J."/>
            <person name="Mondo S."/>
            <person name="Nolan M."/>
            <person name="Ohm R."/>
            <person name="Pangilinan J."/>
            <person name="Park H.-J."/>
            <person name="Ramirez L."/>
            <person name="Alfaro M."/>
            <person name="Sun H."/>
            <person name="Tritt A."/>
            <person name="Yoshinaga Y."/>
            <person name="Zwiers L.-H."/>
            <person name="Turgeon B."/>
            <person name="Goodwin S."/>
            <person name="Spatafora J."/>
            <person name="Crous P."/>
            <person name="Grigoriev I."/>
        </authorList>
    </citation>
    <scope>NUCLEOTIDE SEQUENCE</scope>
    <source>
        <strain evidence="2">CBS 260.36</strain>
    </source>
</reference>
<feature type="signal peptide" evidence="1">
    <location>
        <begin position="1"/>
        <end position="16"/>
    </location>
</feature>
<accession>A0A9P4J9I2</accession>
<organism evidence="2 3">
    <name type="scientific">Myriangium duriaei CBS 260.36</name>
    <dbReference type="NCBI Taxonomy" id="1168546"/>
    <lineage>
        <taxon>Eukaryota</taxon>
        <taxon>Fungi</taxon>
        <taxon>Dikarya</taxon>
        <taxon>Ascomycota</taxon>
        <taxon>Pezizomycotina</taxon>
        <taxon>Dothideomycetes</taxon>
        <taxon>Dothideomycetidae</taxon>
        <taxon>Myriangiales</taxon>
        <taxon>Myriangiaceae</taxon>
        <taxon>Myriangium</taxon>
    </lineage>
</organism>
<gene>
    <name evidence="2" type="ORF">K461DRAFT_274637</name>
</gene>
<evidence type="ECO:0000313" key="2">
    <source>
        <dbReference type="EMBL" id="KAF2155620.1"/>
    </source>
</evidence>
<proteinExistence type="predicted"/>
<dbReference type="Proteomes" id="UP000799439">
    <property type="component" value="Unassembled WGS sequence"/>
</dbReference>
<dbReference type="AlphaFoldDB" id="A0A9P4J9I2"/>
<feature type="chain" id="PRO_5040141783" description="Secreted protein" evidence="1">
    <location>
        <begin position="17"/>
        <end position="85"/>
    </location>
</feature>
<comment type="caution">
    <text evidence="2">The sequence shown here is derived from an EMBL/GenBank/DDBJ whole genome shotgun (WGS) entry which is preliminary data.</text>
</comment>
<keyword evidence="1" id="KW-0732">Signal</keyword>
<evidence type="ECO:0000256" key="1">
    <source>
        <dbReference type="SAM" id="SignalP"/>
    </source>
</evidence>